<dbReference type="EMBL" id="MEUV01000007">
    <property type="protein sequence ID" value="OGC46350.1"/>
    <property type="molecule type" value="Genomic_DNA"/>
</dbReference>
<dbReference type="Proteomes" id="UP000178615">
    <property type="component" value="Unassembled WGS sequence"/>
</dbReference>
<feature type="domain" description="Nudix hydrolase" evidence="1">
    <location>
        <begin position="16"/>
        <end position="166"/>
    </location>
</feature>
<dbReference type="SUPFAM" id="SSF55811">
    <property type="entry name" value="Nudix"/>
    <property type="match status" value="1"/>
</dbReference>
<dbReference type="Gene3D" id="3.90.79.10">
    <property type="entry name" value="Nucleoside Triphosphate Pyrophosphohydrolase"/>
    <property type="match status" value="1"/>
</dbReference>
<protein>
    <recommendedName>
        <fullName evidence="1">Nudix hydrolase domain-containing protein</fullName>
    </recommendedName>
</protein>
<reference evidence="2 3" key="1">
    <citation type="journal article" date="2016" name="Nat. Commun.">
        <title>Thousands of microbial genomes shed light on interconnected biogeochemical processes in an aquifer system.</title>
        <authorList>
            <person name="Anantharaman K."/>
            <person name="Brown C.T."/>
            <person name="Hug L.A."/>
            <person name="Sharon I."/>
            <person name="Castelle C.J."/>
            <person name="Probst A.J."/>
            <person name="Thomas B.C."/>
            <person name="Singh A."/>
            <person name="Wilkins M.J."/>
            <person name="Karaoz U."/>
            <person name="Brodie E.L."/>
            <person name="Williams K.H."/>
            <person name="Hubbard S.S."/>
            <person name="Banfield J.F."/>
        </authorList>
    </citation>
    <scope>NUCLEOTIDE SEQUENCE [LARGE SCALE GENOMIC DNA]</scope>
</reference>
<evidence type="ECO:0000259" key="1">
    <source>
        <dbReference type="PROSITE" id="PS51462"/>
    </source>
</evidence>
<evidence type="ECO:0000313" key="2">
    <source>
        <dbReference type="EMBL" id="OGC46350.1"/>
    </source>
</evidence>
<dbReference type="AlphaFoldDB" id="A0A1F4UNH5"/>
<proteinExistence type="predicted"/>
<dbReference type="InterPro" id="IPR000086">
    <property type="entry name" value="NUDIX_hydrolase_dom"/>
</dbReference>
<dbReference type="PROSITE" id="PS51462">
    <property type="entry name" value="NUDIX"/>
    <property type="match status" value="1"/>
</dbReference>
<name>A0A1F4UNH5_UNCKA</name>
<sequence length="175" mass="20613">MLIPSLQQLNDIRKEGFRPGIVACIIFEKKIVLFFKKDYNLWQLPQGRINNKQTVIDSIKTTLKEELGADFIGHLTISDYKIIDVDRMEFKPGKHELEKLFDDDGREINMVGKVYYFCIIESDSPQMDIKKTKYDEFHWMDYHKANFIAQRIYQKGKKRITGNIINKLHDLGIIV</sequence>
<organism evidence="2 3">
    <name type="scientific">candidate division WWE3 bacterium RBG_19FT_COMBO_34_6</name>
    <dbReference type="NCBI Taxonomy" id="1802612"/>
    <lineage>
        <taxon>Bacteria</taxon>
        <taxon>Katanobacteria</taxon>
    </lineage>
</organism>
<accession>A0A1F4UNH5</accession>
<evidence type="ECO:0000313" key="3">
    <source>
        <dbReference type="Proteomes" id="UP000178615"/>
    </source>
</evidence>
<dbReference type="InterPro" id="IPR015797">
    <property type="entry name" value="NUDIX_hydrolase-like_dom_sf"/>
</dbReference>
<comment type="caution">
    <text evidence="2">The sequence shown here is derived from an EMBL/GenBank/DDBJ whole genome shotgun (WGS) entry which is preliminary data.</text>
</comment>
<gene>
    <name evidence="2" type="ORF">A2V49_03585</name>
</gene>